<evidence type="ECO:0000256" key="4">
    <source>
        <dbReference type="ARBA" id="ARBA00022679"/>
    </source>
</evidence>
<evidence type="ECO:0000256" key="7">
    <source>
        <dbReference type="ARBA" id="ARBA00022771"/>
    </source>
</evidence>
<dbReference type="Gene3D" id="3.30.40.10">
    <property type="entry name" value="Zinc/RING finger domain, C3HC4 (zinc finger)"/>
    <property type="match status" value="1"/>
</dbReference>
<dbReference type="GO" id="GO:0061630">
    <property type="term" value="F:ubiquitin protein ligase activity"/>
    <property type="evidence" value="ECO:0007669"/>
    <property type="project" value="UniProtKB-EC"/>
</dbReference>
<evidence type="ECO:0000256" key="9">
    <source>
        <dbReference type="ARBA" id="ARBA00022833"/>
    </source>
</evidence>
<dbReference type="GO" id="GO:0016567">
    <property type="term" value="P:protein ubiquitination"/>
    <property type="evidence" value="ECO:0007669"/>
    <property type="project" value="InterPro"/>
</dbReference>
<keyword evidence="13" id="KW-1185">Reference proteome</keyword>
<evidence type="ECO:0000313" key="12">
    <source>
        <dbReference type="EMBL" id="KAG2559157.1"/>
    </source>
</evidence>
<organism evidence="12 13">
    <name type="scientific">Panicum virgatum</name>
    <name type="common">Blackwell switchgrass</name>
    <dbReference type="NCBI Taxonomy" id="38727"/>
    <lineage>
        <taxon>Eukaryota</taxon>
        <taxon>Viridiplantae</taxon>
        <taxon>Streptophyta</taxon>
        <taxon>Embryophyta</taxon>
        <taxon>Tracheophyta</taxon>
        <taxon>Spermatophyta</taxon>
        <taxon>Magnoliopsida</taxon>
        <taxon>Liliopsida</taxon>
        <taxon>Poales</taxon>
        <taxon>Poaceae</taxon>
        <taxon>PACMAD clade</taxon>
        <taxon>Panicoideae</taxon>
        <taxon>Panicodae</taxon>
        <taxon>Paniceae</taxon>
        <taxon>Panicinae</taxon>
        <taxon>Panicum</taxon>
        <taxon>Panicum sect. Hiantes</taxon>
    </lineage>
</organism>
<keyword evidence="8" id="KW-0833">Ubl conjugation pathway</keyword>
<evidence type="ECO:0000256" key="1">
    <source>
        <dbReference type="ARBA" id="ARBA00001798"/>
    </source>
</evidence>
<dbReference type="EMBL" id="CM029052">
    <property type="protein sequence ID" value="KAG2559157.1"/>
    <property type="molecule type" value="Genomic_DNA"/>
</dbReference>
<keyword evidence="4" id="KW-0808">Transferase</keyword>
<comment type="caution">
    <text evidence="12">The sequence shown here is derived from an EMBL/GenBank/DDBJ whole genome shotgun (WGS) entry which is preliminary data.</text>
</comment>
<name>A0A8T0PAA1_PANVG</name>
<evidence type="ECO:0000313" key="13">
    <source>
        <dbReference type="Proteomes" id="UP000823388"/>
    </source>
</evidence>
<dbReference type="Gene3D" id="1.20.120.1750">
    <property type="match status" value="1"/>
</dbReference>
<dbReference type="Pfam" id="PF22605">
    <property type="entry name" value="IBR_2"/>
    <property type="match status" value="1"/>
</dbReference>
<evidence type="ECO:0000256" key="8">
    <source>
        <dbReference type="ARBA" id="ARBA00022786"/>
    </source>
</evidence>
<keyword evidence="5" id="KW-0479">Metal-binding</keyword>
<feature type="region of interest" description="Disordered" evidence="10">
    <location>
        <begin position="341"/>
        <end position="361"/>
    </location>
</feature>
<evidence type="ECO:0000256" key="2">
    <source>
        <dbReference type="ARBA" id="ARBA00004906"/>
    </source>
</evidence>
<dbReference type="InterPro" id="IPR031127">
    <property type="entry name" value="E3_UB_ligase_RBR"/>
</dbReference>
<dbReference type="PROSITE" id="PS51873">
    <property type="entry name" value="TRIAD"/>
    <property type="match status" value="1"/>
</dbReference>
<dbReference type="InterPro" id="IPR013083">
    <property type="entry name" value="Znf_RING/FYVE/PHD"/>
</dbReference>
<comment type="pathway">
    <text evidence="2">Protein modification; protein ubiquitination.</text>
</comment>
<accession>A0A8T0PAA1</accession>
<dbReference type="EC" id="2.3.2.31" evidence="3"/>
<dbReference type="AlphaFoldDB" id="A0A8T0PAA1"/>
<evidence type="ECO:0000256" key="3">
    <source>
        <dbReference type="ARBA" id="ARBA00012251"/>
    </source>
</evidence>
<dbReference type="InterPro" id="IPR054694">
    <property type="entry name" value="Parkin-like_IBR"/>
</dbReference>
<keyword evidence="9" id="KW-0862">Zinc</keyword>
<keyword evidence="6" id="KW-0677">Repeat</keyword>
<evidence type="ECO:0000256" key="10">
    <source>
        <dbReference type="SAM" id="MobiDB-lite"/>
    </source>
</evidence>
<protein>
    <recommendedName>
        <fullName evidence="3">RBR-type E3 ubiquitin transferase</fullName>
        <ecNumber evidence="3">2.3.2.31</ecNumber>
    </recommendedName>
</protein>
<dbReference type="PANTHER" id="PTHR11685">
    <property type="entry name" value="RBR FAMILY RING FINGER AND IBR DOMAIN-CONTAINING"/>
    <property type="match status" value="1"/>
</dbReference>
<proteinExistence type="predicted"/>
<keyword evidence="7" id="KW-0863">Zinc-finger</keyword>
<dbReference type="SUPFAM" id="SSF57850">
    <property type="entry name" value="RING/U-box"/>
    <property type="match status" value="2"/>
</dbReference>
<gene>
    <name evidence="12" type="ORF">PVAP13_8NG314368</name>
</gene>
<reference evidence="12 13" key="1">
    <citation type="submission" date="2020-05" db="EMBL/GenBank/DDBJ databases">
        <title>WGS assembly of Panicum virgatum.</title>
        <authorList>
            <person name="Lovell J.T."/>
            <person name="Jenkins J."/>
            <person name="Shu S."/>
            <person name="Juenger T.E."/>
            <person name="Schmutz J."/>
        </authorList>
    </citation>
    <scope>NUCLEOTIDE SEQUENCE [LARGE SCALE GENOMIC DNA]</scope>
    <source>
        <strain evidence="13">cv. AP13</strain>
    </source>
</reference>
<dbReference type="InterPro" id="IPR048962">
    <property type="entry name" value="ARIH1-like_UBL"/>
</dbReference>
<sequence length="425" mass="46212">MATNGDDVSGNGASKRLCVAAGSTGHGDDDYDGGDSDDYGALDEETVDYASGEEYYFDDCNGDEETGVTNVVDDCDRTKQERVVAVLTEDDVRRRQEEVTAKVAEILSFPPGFAAVVLRHFGWDAGRAEDQWFADDRRVRDAVGLPPDGAPVPTALSAAESAGGICFARHPAGQMRSAACRAHFYCGECWRGYIAAAVGEGGARCLSLRCPEPACAAAVVRELVDAAAGAADRARYARFALRSFVEEGAGHHRIKWCPAPGCIRAVELAAGGAEAHRPVSCETVRAWLEKNSSFSETANWVLANTKPCPRCRQPMEKDQGCMHMTCLDPWDRHRGCVAFRPEGDDDDDPGSQQETATAAELSRRRLASASDRYLYHYERWVANFSSLESVFKDMAELETSEVARVAAVVGLPESEFGFLNIHIYE</sequence>
<feature type="non-terminal residue" evidence="12">
    <location>
        <position position="425"/>
    </location>
</feature>
<comment type="catalytic activity">
    <reaction evidence="1">
        <text>[E2 ubiquitin-conjugating enzyme]-S-ubiquitinyl-L-cysteine + [acceptor protein]-L-lysine = [E2 ubiquitin-conjugating enzyme]-L-cysteine + [acceptor protein]-N(6)-ubiquitinyl-L-lysine.</text>
        <dbReference type="EC" id="2.3.2.31"/>
    </reaction>
</comment>
<dbReference type="Proteomes" id="UP000823388">
    <property type="component" value="Chromosome 8N"/>
</dbReference>
<feature type="domain" description="RING-type" evidence="11">
    <location>
        <begin position="159"/>
        <end position="358"/>
    </location>
</feature>
<evidence type="ECO:0000259" key="11">
    <source>
        <dbReference type="PROSITE" id="PS51873"/>
    </source>
</evidence>
<dbReference type="Pfam" id="PF21235">
    <property type="entry name" value="UBA_ARI1"/>
    <property type="match status" value="1"/>
</dbReference>
<evidence type="ECO:0000256" key="5">
    <source>
        <dbReference type="ARBA" id="ARBA00022723"/>
    </source>
</evidence>
<evidence type="ECO:0000256" key="6">
    <source>
        <dbReference type="ARBA" id="ARBA00022737"/>
    </source>
</evidence>
<dbReference type="GO" id="GO:0008270">
    <property type="term" value="F:zinc ion binding"/>
    <property type="evidence" value="ECO:0007669"/>
    <property type="project" value="UniProtKB-KW"/>
</dbReference>
<dbReference type="InterPro" id="IPR044066">
    <property type="entry name" value="TRIAD_supradom"/>
</dbReference>